<proteinExistence type="predicted"/>
<feature type="compositionally biased region" description="Pro residues" evidence="1">
    <location>
        <begin position="7"/>
        <end position="17"/>
    </location>
</feature>
<dbReference type="AlphaFoldDB" id="A0A0E0MNJ7"/>
<sequence>MDQQPRAPSPLSPPSLSPLPSDMDQQPTATGSMLLWKAKSTQSGGIVGRFIRLLLLEELERRPAATAMAMQLLASLASSASCLDMSGGMSPSRSSKPWSQVSTSVRAVSSMVPVVSLSPVAMALSASSRLYAMSSYESTQSLSAGFASAGVFAAAGFTDKQLLILDIQSLVSHWYFSYHLSFNQDHQFCLGIQFFTSDAVTFIFTWFSSDC</sequence>
<evidence type="ECO:0000313" key="3">
    <source>
        <dbReference type="Proteomes" id="UP000026962"/>
    </source>
</evidence>
<dbReference type="Proteomes" id="UP000026962">
    <property type="component" value="Chromosome 12"/>
</dbReference>
<organism evidence="2">
    <name type="scientific">Oryza punctata</name>
    <name type="common">Red rice</name>
    <dbReference type="NCBI Taxonomy" id="4537"/>
    <lineage>
        <taxon>Eukaryota</taxon>
        <taxon>Viridiplantae</taxon>
        <taxon>Streptophyta</taxon>
        <taxon>Embryophyta</taxon>
        <taxon>Tracheophyta</taxon>
        <taxon>Spermatophyta</taxon>
        <taxon>Magnoliopsida</taxon>
        <taxon>Liliopsida</taxon>
        <taxon>Poales</taxon>
        <taxon>Poaceae</taxon>
        <taxon>BOP clade</taxon>
        <taxon>Oryzoideae</taxon>
        <taxon>Oryzeae</taxon>
        <taxon>Oryzinae</taxon>
        <taxon>Oryza</taxon>
    </lineage>
</organism>
<dbReference type="EnsemblPlants" id="OPUNC12G14180.1">
    <property type="protein sequence ID" value="OPUNC12G14180.1"/>
    <property type="gene ID" value="OPUNC12G14180"/>
</dbReference>
<dbReference type="Gramene" id="OPUNC12G14180.1">
    <property type="protein sequence ID" value="OPUNC12G14180.1"/>
    <property type="gene ID" value="OPUNC12G14180"/>
</dbReference>
<reference evidence="2" key="2">
    <citation type="submission" date="2018-05" db="EMBL/GenBank/DDBJ databases">
        <title>OpunRS2 (Oryza punctata Reference Sequence Version 2).</title>
        <authorList>
            <person name="Zhang J."/>
            <person name="Kudrna D."/>
            <person name="Lee S."/>
            <person name="Talag J."/>
            <person name="Welchert J."/>
            <person name="Wing R.A."/>
        </authorList>
    </citation>
    <scope>NUCLEOTIDE SEQUENCE [LARGE SCALE GENOMIC DNA]</scope>
</reference>
<dbReference type="HOGENOM" id="CLU_1306602_0_0_1"/>
<evidence type="ECO:0000313" key="2">
    <source>
        <dbReference type="EnsemblPlants" id="OPUNC12G14180.1"/>
    </source>
</evidence>
<reference evidence="2" key="1">
    <citation type="submission" date="2015-04" db="UniProtKB">
        <authorList>
            <consortium name="EnsemblPlants"/>
        </authorList>
    </citation>
    <scope>IDENTIFICATION</scope>
</reference>
<name>A0A0E0MNJ7_ORYPU</name>
<evidence type="ECO:0000256" key="1">
    <source>
        <dbReference type="SAM" id="MobiDB-lite"/>
    </source>
</evidence>
<accession>A0A0E0MNJ7</accession>
<keyword evidence="3" id="KW-1185">Reference proteome</keyword>
<feature type="region of interest" description="Disordered" evidence="1">
    <location>
        <begin position="1"/>
        <end position="28"/>
    </location>
</feature>
<protein>
    <submittedName>
        <fullName evidence="2">Uncharacterized protein</fullName>
    </submittedName>
</protein>